<reference evidence="5" key="1">
    <citation type="journal article" date="2019" name="Int. J. Syst. Evol. Microbiol.">
        <title>The Global Catalogue of Microorganisms (GCM) 10K type strain sequencing project: providing services to taxonomists for standard genome sequencing and annotation.</title>
        <authorList>
            <consortium name="The Broad Institute Genomics Platform"/>
            <consortium name="The Broad Institute Genome Sequencing Center for Infectious Disease"/>
            <person name="Wu L."/>
            <person name="Ma J."/>
        </authorList>
    </citation>
    <scope>NUCLEOTIDE SEQUENCE [LARGE SCALE GENOMIC DNA]</scope>
    <source>
        <strain evidence="5">NBRC 112416</strain>
    </source>
</reference>
<dbReference type="EMBL" id="BSNS01000011">
    <property type="protein sequence ID" value="GLQ55302.1"/>
    <property type="molecule type" value="Genomic_DNA"/>
</dbReference>
<dbReference type="Pfam" id="PF01156">
    <property type="entry name" value="IU_nuc_hydro"/>
    <property type="match status" value="1"/>
</dbReference>
<dbReference type="PANTHER" id="PTHR12304">
    <property type="entry name" value="INOSINE-URIDINE PREFERRING NUCLEOSIDE HYDROLASE"/>
    <property type="match status" value="1"/>
</dbReference>
<gene>
    <name evidence="4" type="ORF">GCM10010862_25610</name>
</gene>
<dbReference type="Gene3D" id="3.90.245.10">
    <property type="entry name" value="Ribonucleoside hydrolase-like"/>
    <property type="match status" value="1"/>
</dbReference>
<dbReference type="SUPFAM" id="SSF53590">
    <property type="entry name" value="Nucleoside hydrolase"/>
    <property type="match status" value="1"/>
</dbReference>
<name>A0ABQ5W5R1_9HYPH</name>
<dbReference type="Proteomes" id="UP001156691">
    <property type="component" value="Unassembled WGS sequence"/>
</dbReference>
<proteinExistence type="predicted"/>
<keyword evidence="1" id="KW-0378">Hydrolase</keyword>
<dbReference type="InterPro" id="IPR036452">
    <property type="entry name" value="Ribo_hydro-like"/>
</dbReference>
<evidence type="ECO:0000256" key="1">
    <source>
        <dbReference type="ARBA" id="ARBA00022801"/>
    </source>
</evidence>
<evidence type="ECO:0000259" key="3">
    <source>
        <dbReference type="Pfam" id="PF01156"/>
    </source>
</evidence>
<evidence type="ECO:0000256" key="2">
    <source>
        <dbReference type="ARBA" id="ARBA00023295"/>
    </source>
</evidence>
<comment type="caution">
    <text evidence="4">The sequence shown here is derived from an EMBL/GenBank/DDBJ whole genome shotgun (WGS) entry which is preliminary data.</text>
</comment>
<accession>A0ABQ5W5R1</accession>
<feature type="domain" description="Inosine/uridine-preferring nucleoside hydrolase" evidence="3">
    <location>
        <begin position="6"/>
        <end position="290"/>
    </location>
</feature>
<keyword evidence="2" id="KW-0326">Glycosidase</keyword>
<keyword evidence="5" id="KW-1185">Reference proteome</keyword>
<dbReference type="PROSITE" id="PS01247">
    <property type="entry name" value="IUNH"/>
    <property type="match status" value="1"/>
</dbReference>
<organism evidence="4 5">
    <name type="scientific">Devosia nitrariae</name>
    <dbReference type="NCBI Taxonomy" id="2071872"/>
    <lineage>
        <taxon>Bacteria</taxon>
        <taxon>Pseudomonadati</taxon>
        <taxon>Pseudomonadota</taxon>
        <taxon>Alphaproteobacteria</taxon>
        <taxon>Hyphomicrobiales</taxon>
        <taxon>Devosiaceae</taxon>
        <taxon>Devosia</taxon>
    </lineage>
</organism>
<protein>
    <submittedName>
        <fullName evidence="4">Ribosylpyrimidine nucleosidase</fullName>
    </submittedName>
</protein>
<dbReference type="InterPro" id="IPR001910">
    <property type="entry name" value="Inosine/uridine_hydrolase_dom"/>
</dbReference>
<dbReference type="InterPro" id="IPR015910">
    <property type="entry name" value="I/U_nuclsd_hydro_CS"/>
</dbReference>
<sequence>MSRRKVVIDTDPGLDDAVAILFALACGRFDVLGLTTVAGNIGLDRVTANAGRLLALMQRDDVPVIAGSAGPLVRKGIDEAAIHGDDGLGGVRLPEPLANPLEDATGWLAERLAAEERGTVDVLALGPLTNLAHLVGLYPQVAARIGRVIVMGGAIAEKGNVGPRSEFNFASDPEAVDNVLRSGLDLTIVPLDVTRKVRASRAYAADLAGSDVAARAAADLITAYFKNDAGRESRPLHDPCVMLLAVAPQLFRIRTMSLSVDLGNEADAGALIVGGDDAVPVKVAVGIEAEWALALLAEGLR</sequence>
<evidence type="ECO:0000313" key="5">
    <source>
        <dbReference type="Proteomes" id="UP001156691"/>
    </source>
</evidence>
<evidence type="ECO:0000313" key="4">
    <source>
        <dbReference type="EMBL" id="GLQ55302.1"/>
    </source>
</evidence>
<dbReference type="InterPro" id="IPR023186">
    <property type="entry name" value="IUNH"/>
</dbReference>
<dbReference type="PANTHER" id="PTHR12304:SF4">
    <property type="entry name" value="URIDINE NUCLEOSIDASE"/>
    <property type="match status" value="1"/>
</dbReference>
<dbReference type="RefSeq" id="WP_284340720.1">
    <property type="nucleotide sequence ID" value="NZ_BSNS01000011.1"/>
</dbReference>